<dbReference type="AlphaFoldDB" id="A0A840S8B8"/>
<evidence type="ECO:0000259" key="24">
    <source>
        <dbReference type="PROSITE" id="PS50112"/>
    </source>
</evidence>
<dbReference type="InterPro" id="IPR001789">
    <property type="entry name" value="Sig_transdc_resp-reg_receiver"/>
</dbReference>
<protein>
    <recommendedName>
        <fullName evidence="18">Sensory/regulatory protein RpfC</fullName>
        <ecNumber evidence="3">2.7.13.3</ecNumber>
    </recommendedName>
    <alternativeName>
        <fullName evidence="19">Virulence sensor protein BvgS</fullName>
    </alternativeName>
</protein>
<dbReference type="SUPFAM" id="SSF47384">
    <property type="entry name" value="Homodimeric domain of signal transducing histidine kinase"/>
    <property type="match status" value="1"/>
</dbReference>
<evidence type="ECO:0000259" key="26">
    <source>
        <dbReference type="PROSITE" id="PS50894"/>
    </source>
</evidence>
<feature type="domain" description="HPt" evidence="26">
    <location>
        <begin position="958"/>
        <end position="1047"/>
    </location>
</feature>
<evidence type="ECO:0000256" key="20">
    <source>
        <dbReference type="PROSITE-ProRule" id="PRU00110"/>
    </source>
</evidence>
<evidence type="ECO:0000256" key="7">
    <source>
        <dbReference type="ARBA" id="ARBA00022692"/>
    </source>
</evidence>
<comment type="subcellular location">
    <subcellularLocation>
        <location evidence="2">Cell membrane</location>
        <topology evidence="2">Multi-pass membrane protein</topology>
    </subcellularLocation>
</comment>
<dbReference type="CDD" id="cd17546">
    <property type="entry name" value="REC_hyHK_CKI1_RcsC-like"/>
    <property type="match status" value="1"/>
</dbReference>
<dbReference type="PROSITE" id="PS50113">
    <property type="entry name" value="PAC"/>
    <property type="match status" value="1"/>
</dbReference>
<evidence type="ECO:0000256" key="11">
    <source>
        <dbReference type="ARBA" id="ARBA00022840"/>
    </source>
</evidence>
<dbReference type="PROSITE" id="PS50109">
    <property type="entry name" value="HIS_KIN"/>
    <property type="match status" value="1"/>
</dbReference>
<dbReference type="InterPro" id="IPR000700">
    <property type="entry name" value="PAS-assoc_C"/>
</dbReference>
<dbReference type="FunFam" id="1.10.287.130:FF:000002">
    <property type="entry name" value="Two-component osmosensing histidine kinase"/>
    <property type="match status" value="1"/>
</dbReference>
<dbReference type="PANTHER" id="PTHR45339">
    <property type="entry name" value="HYBRID SIGNAL TRANSDUCTION HISTIDINE KINASE J"/>
    <property type="match status" value="1"/>
</dbReference>
<dbReference type="InterPro" id="IPR008207">
    <property type="entry name" value="Sig_transdc_His_kin_Hpt_dom"/>
</dbReference>
<dbReference type="Pfam" id="PF01627">
    <property type="entry name" value="Hpt"/>
    <property type="match status" value="1"/>
</dbReference>
<keyword evidence="12" id="KW-1133">Transmembrane helix</keyword>
<dbReference type="GO" id="GO:0000155">
    <property type="term" value="F:phosphorelay sensor kinase activity"/>
    <property type="evidence" value="ECO:0007669"/>
    <property type="project" value="InterPro"/>
</dbReference>
<evidence type="ECO:0000256" key="10">
    <source>
        <dbReference type="ARBA" id="ARBA00022777"/>
    </source>
</evidence>
<evidence type="ECO:0000256" key="4">
    <source>
        <dbReference type="ARBA" id="ARBA00022475"/>
    </source>
</evidence>
<dbReference type="SMART" id="SM00388">
    <property type="entry name" value="HisKA"/>
    <property type="match status" value="1"/>
</dbReference>
<dbReference type="Pfam" id="PF12860">
    <property type="entry name" value="PAS_7"/>
    <property type="match status" value="1"/>
</dbReference>
<evidence type="ECO:0000256" key="8">
    <source>
        <dbReference type="ARBA" id="ARBA00022729"/>
    </source>
</evidence>
<keyword evidence="28" id="KW-1185">Reference proteome</keyword>
<feature type="modified residue" description="4-aspartylphosphate" evidence="21">
    <location>
        <position position="840"/>
    </location>
</feature>
<dbReference type="InterPro" id="IPR004358">
    <property type="entry name" value="Sig_transdc_His_kin-like_C"/>
</dbReference>
<dbReference type="PANTHER" id="PTHR45339:SF1">
    <property type="entry name" value="HYBRID SIGNAL TRANSDUCTION HISTIDINE KINASE J"/>
    <property type="match status" value="1"/>
</dbReference>
<dbReference type="Gene3D" id="1.20.120.160">
    <property type="entry name" value="HPT domain"/>
    <property type="match status" value="1"/>
</dbReference>
<dbReference type="PROSITE" id="PS50112">
    <property type="entry name" value="PAS"/>
    <property type="match status" value="1"/>
</dbReference>
<dbReference type="InterPro" id="IPR013655">
    <property type="entry name" value="PAS_fold_3"/>
</dbReference>
<dbReference type="NCBIfam" id="TIGR00229">
    <property type="entry name" value="sensory_box"/>
    <property type="match status" value="1"/>
</dbReference>
<dbReference type="CDD" id="cd00082">
    <property type="entry name" value="HisKA"/>
    <property type="match status" value="1"/>
</dbReference>
<dbReference type="PROSITE" id="PS50894">
    <property type="entry name" value="HPT"/>
    <property type="match status" value="1"/>
</dbReference>
<keyword evidence="8" id="KW-0732">Signal</keyword>
<evidence type="ECO:0000259" key="23">
    <source>
        <dbReference type="PROSITE" id="PS50110"/>
    </source>
</evidence>
<feature type="modified residue" description="4-aspartylphosphate" evidence="21">
    <location>
        <position position="698"/>
    </location>
</feature>
<dbReference type="Gene3D" id="3.30.565.10">
    <property type="entry name" value="Histidine kinase-like ATPase, C-terminal domain"/>
    <property type="match status" value="1"/>
</dbReference>
<feature type="domain" description="Response regulatory" evidence="23">
    <location>
        <begin position="791"/>
        <end position="911"/>
    </location>
</feature>
<evidence type="ECO:0000256" key="2">
    <source>
        <dbReference type="ARBA" id="ARBA00004651"/>
    </source>
</evidence>
<feature type="domain" description="Response regulatory" evidence="23">
    <location>
        <begin position="649"/>
        <end position="765"/>
    </location>
</feature>
<dbReference type="Pfam" id="PF08447">
    <property type="entry name" value="PAS_3"/>
    <property type="match status" value="1"/>
</dbReference>
<dbReference type="Pfam" id="PF00512">
    <property type="entry name" value="HisKA"/>
    <property type="match status" value="1"/>
</dbReference>
<keyword evidence="11" id="KW-0067">ATP-binding</keyword>
<evidence type="ECO:0000256" key="14">
    <source>
        <dbReference type="ARBA" id="ARBA00023026"/>
    </source>
</evidence>
<evidence type="ECO:0000256" key="9">
    <source>
        <dbReference type="ARBA" id="ARBA00022741"/>
    </source>
</evidence>
<evidence type="ECO:0000256" key="13">
    <source>
        <dbReference type="ARBA" id="ARBA00023012"/>
    </source>
</evidence>
<keyword evidence="5 21" id="KW-0597">Phosphoprotein</keyword>
<dbReference type="Gene3D" id="1.10.287.130">
    <property type="match status" value="1"/>
</dbReference>
<dbReference type="InterPro" id="IPR036890">
    <property type="entry name" value="HATPase_C_sf"/>
</dbReference>
<comment type="subunit">
    <text evidence="17">At low DSF concentrations, interacts with RpfF.</text>
</comment>
<evidence type="ECO:0000256" key="21">
    <source>
        <dbReference type="PROSITE-ProRule" id="PRU00169"/>
    </source>
</evidence>
<feature type="modified residue" description="Phosphohistidine" evidence="20">
    <location>
        <position position="997"/>
    </location>
</feature>
<dbReference type="SUPFAM" id="SSF47226">
    <property type="entry name" value="Histidine-containing phosphotransfer domain, HPT domain"/>
    <property type="match status" value="1"/>
</dbReference>
<dbReference type="EC" id="2.7.13.3" evidence="3"/>
<dbReference type="InterPro" id="IPR003594">
    <property type="entry name" value="HATPase_dom"/>
</dbReference>
<evidence type="ECO:0000256" key="17">
    <source>
        <dbReference type="ARBA" id="ARBA00064003"/>
    </source>
</evidence>
<gene>
    <name evidence="27" type="ORF">HNQ51_001994</name>
</gene>
<reference evidence="27 28" key="1">
    <citation type="submission" date="2020-08" db="EMBL/GenBank/DDBJ databases">
        <title>Genomic Encyclopedia of Type Strains, Phase IV (KMG-IV): sequencing the most valuable type-strain genomes for metagenomic binning, comparative biology and taxonomic classification.</title>
        <authorList>
            <person name="Goeker M."/>
        </authorList>
    </citation>
    <scope>NUCLEOTIDE SEQUENCE [LARGE SCALE GENOMIC DNA]</scope>
    <source>
        <strain evidence="27 28">DSM 23958</strain>
    </source>
</reference>
<dbReference type="OrthoDB" id="9796305at2"/>
<dbReference type="Gene3D" id="3.30.450.20">
    <property type="entry name" value="PAS domain"/>
    <property type="match status" value="1"/>
</dbReference>
<dbReference type="InterPro" id="IPR036097">
    <property type="entry name" value="HisK_dim/P_sf"/>
</dbReference>
<evidence type="ECO:0000259" key="25">
    <source>
        <dbReference type="PROSITE" id="PS50113"/>
    </source>
</evidence>
<dbReference type="CDD" id="cd00156">
    <property type="entry name" value="REC"/>
    <property type="match status" value="1"/>
</dbReference>
<dbReference type="CDD" id="cd16922">
    <property type="entry name" value="HATPase_EvgS-ArcB-TorS-like"/>
    <property type="match status" value="1"/>
</dbReference>
<evidence type="ECO:0000256" key="15">
    <source>
        <dbReference type="ARBA" id="ARBA00023136"/>
    </source>
</evidence>
<dbReference type="PROSITE" id="PS50110">
    <property type="entry name" value="RESPONSE_REGULATORY"/>
    <property type="match status" value="2"/>
</dbReference>
<evidence type="ECO:0000256" key="12">
    <source>
        <dbReference type="ARBA" id="ARBA00022989"/>
    </source>
</evidence>
<feature type="domain" description="PAC" evidence="25">
    <location>
        <begin position="222"/>
        <end position="274"/>
    </location>
</feature>
<dbReference type="Proteomes" id="UP000554837">
    <property type="component" value="Unassembled WGS sequence"/>
</dbReference>
<comment type="caution">
    <text evidence="27">The sequence shown here is derived from an EMBL/GenBank/DDBJ whole genome shotgun (WGS) entry which is preliminary data.</text>
</comment>
<evidence type="ECO:0000256" key="16">
    <source>
        <dbReference type="ARBA" id="ARBA00058004"/>
    </source>
</evidence>
<keyword evidence="13" id="KW-0902">Two-component regulatory system</keyword>
<comment type="function">
    <text evidence="16">Member of the two-component regulatory system BvgS/BvgA. Phosphorylates BvgA via a four-step phosphorelay in response to environmental signals.</text>
</comment>
<dbReference type="InterPro" id="IPR000014">
    <property type="entry name" value="PAS"/>
</dbReference>
<keyword evidence="9" id="KW-0547">Nucleotide-binding</keyword>
<keyword evidence="4" id="KW-1003">Cell membrane</keyword>
<dbReference type="EMBL" id="JACHHO010000002">
    <property type="protein sequence ID" value="MBB5204680.1"/>
    <property type="molecule type" value="Genomic_DNA"/>
</dbReference>
<keyword evidence="10" id="KW-0418">Kinase</keyword>
<dbReference type="GO" id="GO:0005886">
    <property type="term" value="C:plasma membrane"/>
    <property type="evidence" value="ECO:0007669"/>
    <property type="project" value="UniProtKB-SubCell"/>
</dbReference>
<dbReference type="InterPro" id="IPR011006">
    <property type="entry name" value="CheY-like_superfamily"/>
</dbReference>
<dbReference type="GO" id="GO:0005524">
    <property type="term" value="F:ATP binding"/>
    <property type="evidence" value="ECO:0007669"/>
    <property type="project" value="UniProtKB-KW"/>
</dbReference>
<proteinExistence type="predicted"/>
<dbReference type="InterPro" id="IPR036641">
    <property type="entry name" value="HPT_dom_sf"/>
</dbReference>
<dbReference type="InterPro" id="IPR035965">
    <property type="entry name" value="PAS-like_dom_sf"/>
</dbReference>
<evidence type="ECO:0000256" key="1">
    <source>
        <dbReference type="ARBA" id="ARBA00000085"/>
    </source>
</evidence>
<dbReference type="InterPro" id="IPR005467">
    <property type="entry name" value="His_kinase_dom"/>
</dbReference>
<feature type="domain" description="PAS" evidence="24">
    <location>
        <begin position="145"/>
        <end position="219"/>
    </location>
</feature>
<dbReference type="Gene3D" id="3.40.50.2300">
    <property type="match status" value="2"/>
</dbReference>
<dbReference type="RefSeq" id="WP_138855662.1">
    <property type="nucleotide sequence ID" value="NZ_CP040709.1"/>
</dbReference>
<dbReference type="SUPFAM" id="SSF52172">
    <property type="entry name" value="CheY-like"/>
    <property type="match status" value="2"/>
</dbReference>
<evidence type="ECO:0000313" key="27">
    <source>
        <dbReference type="EMBL" id="MBB5204680.1"/>
    </source>
</evidence>
<evidence type="ECO:0000259" key="22">
    <source>
        <dbReference type="PROSITE" id="PS50109"/>
    </source>
</evidence>
<dbReference type="InterPro" id="IPR001610">
    <property type="entry name" value="PAC"/>
</dbReference>
<dbReference type="PRINTS" id="PR00344">
    <property type="entry name" value="BCTRLSENSOR"/>
</dbReference>
<dbReference type="SUPFAM" id="SSF55785">
    <property type="entry name" value="PYP-like sensor domain (PAS domain)"/>
    <property type="match status" value="1"/>
</dbReference>
<dbReference type="SMART" id="SM00387">
    <property type="entry name" value="HATPase_c"/>
    <property type="match status" value="1"/>
</dbReference>
<keyword evidence="15" id="KW-0472">Membrane</keyword>
<dbReference type="Pfam" id="PF00072">
    <property type="entry name" value="Response_reg"/>
    <property type="match status" value="2"/>
</dbReference>
<dbReference type="InterPro" id="IPR003661">
    <property type="entry name" value="HisK_dim/P_dom"/>
</dbReference>
<comment type="catalytic activity">
    <reaction evidence="1">
        <text>ATP + protein L-histidine = ADP + protein N-phospho-L-histidine.</text>
        <dbReference type="EC" id="2.7.13.3"/>
    </reaction>
</comment>
<feature type="domain" description="Histidine kinase" evidence="22">
    <location>
        <begin position="417"/>
        <end position="634"/>
    </location>
</feature>
<accession>A0A840S8B8</accession>
<name>A0A840S8B8_9BURK</name>
<dbReference type="SMART" id="SM00091">
    <property type="entry name" value="PAS"/>
    <property type="match status" value="2"/>
</dbReference>
<keyword evidence="14" id="KW-0843">Virulence</keyword>
<dbReference type="SMART" id="SM00073">
    <property type="entry name" value="HPT"/>
    <property type="match status" value="1"/>
</dbReference>
<evidence type="ECO:0000256" key="19">
    <source>
        <dbReference type="ARBA" id="ARBA00070152"/>
    </source>
</evidence>
<evidence type="ECO:0000313" key="28">
    <source>
        <dbReference type="Proteomes" id="UP000554837"/>
    </source>
</evidence>
<keyword evidence="7" id="KW-0812">Transmembrane</keyword>
<keyword evidence="6" id="KW-0808">Transferase</keyword>
<evidence type="ECO:0000256" key="5">
    <source>
        <dbReference type="ARBA" id="ARBA00022553"/>
    </source>
</evidence>
<organism evidence="27 28">
    <name type="scientific">Inhella inkyongensis</name>
    <dbReference type="NCBI Taxonomy" id="392593"/>
    <lineage>
        <taxon>Bacteria</taxon>
        <taxon>Pseudomonadati</taxon>
        <taxon>Pseudomonadota</taxon>
        <taxon>Betaproteobacteria</taxon>
        <taxon>Burkholderiales</taxon>
        <taxon>Sphaerotilaceae</taxon>
        <taxon>Inhella</taxon>
    </lineage>
</organism>
<evidence type="ECO:0000256" key="6">
    <source>
        <dbReference type="ARBA" id="ARBA00022679"/>
    </source>
</evidence>
<sequence>MFDNKLLARQLKRGLGLEGPDALAALTQALAASPDATVQQLAERLPRFFSMVGEAYAQSERDLTLRTRSLELSSAELSGVNERLRQESAAQREVLEALRGTSNELLARAGRPLLAQGTSDLLGLSSLISDLVDERERAQHMLAANEERFRSLLANLPGCVYRATAQDTPRLLYLSEGVATLTGYPMADFMEGRRRLTSLIHPDDLAAATAELLEAVEQRRPYAQEYRIVRADGSIRWVQGRGQAVRSPTGKPIYLDGFILDAHEAKLTQQEVQRARTQLVDAIEALDVGFAMYDEQERVVICNSRYKQFYPGVADHMVPGAPYEGMLRRYAAMQFGEGLATEDFVRERLQAFRAGQGVGEAQVGSVWLRMDDSRTPQGMTVSLRTDITAMKRLMLELTEAKNAAEDALRIKSDFLANMSHEIRTPMNGIIGMTEMALDTELPAEPREYLQLVKSSADALLVIVNDILDFSKLEAGKMQIERIDFDLPRLMAETLRPIALTAQDKGLALNFRIAPQLPNLVKGDPGRLRQLLTNLVGNAVKFTAQGEVDVDVQPEPGGLLHFSIRDTGIGIAHDQLDSVFGAFSQADTSTTRKYGGTGLGLSICSRLVALMHGRIWVESVLGEGSTFHFTADLGVQPVEREAHPELRGKRVLLAEGNETARAWNAELLQAWGMAVHPVGDGVQAEIALAQQPFDLVLADADLPLMDGRALAGSLASRPQLLARTLLMVRAADQRQIAGECQRLGVPGWVPTPASPSELFDATVQLLHGEAVKPRALRSAGSRLAQAGLRSLRILLAEDNAVNQTLALRLLAKMGHRVELAVNGLEAVRLSQEQPFDLILMDMQMPELGGVEATQRIRAREAAASSGQHIPIVAMTANVMEGYRERCLDAGMDGYVSKPIQTEFLMLEMQRVLSEFPVAAASPASTALQSVNPGTVADGRRSTDGVDWDRAEALERLGGDQELLEELWSMLLTDAPERRAEMAQALAAKDAAALARAAHSLAGSAANLSAHRLSRLARRIEAAAKLGDLGEMPALLSALDEALAQLAAL</sequence>
<dbReference type="SMART" id="SM00448">
    <property type="entry name" value="REC"/>
    <property type="match status" value="2"/>
</dbReference>
<dbReference type="SUPFAM" id="SSF55874">
    <property type="entry name" value="ATPase domain of HSP90 chaperone/DNA topoisomerase II/histidine kinase"/>
    <property type="match status" value="1"/>
</dbReference>
<dbReference type="CDD" id="cd00130">
    <property type="entry name" value="PAS"/>
    <property type="match status" value="1"/>
</dbReference>
<dbReference type="Pfam" id="PF02518">
    <property type="entry name" value="HATPase_c"/>
    <property type="match status" value="1"/>
</dbReference>
<dbReference type="SMART" id="SM00086">
    <property type="entry name" value="PAC"/>
    <property type="match status" value="1"/>
</dbReference>
<evidence type="ECO:0000256" key="3">
    <source>
        <dbReference type="ARBA" id="ARBA00012438"/>
    </source>
</evidence>
<evidence type="ECO:0000256" key="18">
    <source>
        <dbReference type="ARBA" id="ARBA00068150"/>
    </source>
</evidence>
<dbReference type="FunFam" id="3.30.565.10:FF:000010">
    <property type="entry name" value="Sensor histidine kinase RcsC"/>
    <property type="match status" value="1"/>
</dbReference>